<dbReference type="GO" id="GO:0005886">
    <property type="term" value="C:plasma membrane"/>
    <property type="evidence" value="ECO:0007669"/>
    <property type="project" value="TreeGrafter"/>
</dbReference>
<evidence type="ECO:0000256" key="2">
    <source>
        <dbReference type="ARBA" id="ARBA00008932"/>
    </source>
</evidence>
<comment type="subcellular location">
    <subcellularLocation>
        <location evidence="1">Membrane</location>
        <topology evidence="1">Single-pass type IV membrane protein</topology>
    </subcellularLocation>
</comment>
<organism evidence="7 8">
    <name type="scientific">Triticum urartu</name>
    <name type="common">Red wild einkorn</name>
    <name type="synonym">Crithodium urartu</name>
    <dbReference type="NCBI Taxonomy" id="4572"/>
    <lineage>
        <taxon>Eukaryota</taxon>
        <taxon>Viridiplantae</taxon>
        <taxon>Streptophyta</taxon>
        <taxon>Embryophyta</taxon>
        <taxon>Tracheophyta</taxon>
        <taxon>Spermatophyta</taxon>
        <taxon>Magnoliopsida</taxon>
        <taxon>Liliopsida</taxon>
        <taxon>Poales</taxon>
        <taxon>Poaceae</taxon>
        <taxon>BOP clade</taxon>
        <taxon>Pooideae</taxon>
        <taxon>Triticodae</taxon>
        <taxon>Triticeae</taxon>
        <taxon>Triticinae</taxon>
        <taxon>Triticum</taxon>
    </lineage>
</organism>
<reference evidence="7" key="2">
    <citation type="submission" date="2022-06" db="UniProtKB">
        <authorList>
            <consortium name="EnsemblPlants"/>
        </authorList>
    </citation>
    <scope>IDENTIFICATION</scope>
</reference>
<sequence length="150" mass="17000">NHSNFVLLQVITKGSNELLHVHTLKLHFPFQAHKLIPCSLHLTNNTDKHVAFRLSTEEGPTWWPEPFAKMPLGGIVPPRSTYTLIVTMRERPNLKKEQKFNLILQSSISGDKYIYTFEDQSACDLFFGDAKETGNTVHEVKLKAALSLQG</sequence>
<dbReference type="InterPro" id="IPR000535">
    <property type="entry name" value="MSP_dom"/>
</dbReference>
<dbReference type="InterPro" id="IPR016763">
    <property type="entry name" value="VAP"/>
</dbReference>
<proteinExistence type="inferred from homology"/>
<dbReference type="InterPro" id="IPR008962">
    <property type="entry name" value="PapD-like_sf"/>
</dbReference>
<feature type="domain" description="MSP" evidence="6">
    <location>
        <begin position="18"/>
        <end position="147"/>
    </location>
</feature>
<dbReference type="PANTHER" id="PTHR10809:SF6">
    <property type="entry name" value="AT11025P-RELATED"/>
    <property type="match status" value="1"/>
</dbReference>
<evidence type="ECO:0000313" key="7">
    <source>
        <dbReference type="EnsemblPlants" id="TuG1812S0001228100.01.T01.s_cds36683"/>
    </source>
</evidence>
<keyword evidence="5" id="KW-0472">Membrane</keyword>
<dbReference type="PROSITE" id="PS50202">
    <property type="entry name" value="MSP"/>
    <property type="match status" value="1"/>
</dbReference>
<name>A0A8R7RBG7_TRIUA</name>
<evidence type="ECO:0000256" key="5">
    <source>
        <dbReference type="ARBA" id="ARBA00023136"/>
    </source>
</evidence>
<dbReference type="GO" id="GO:0005789">
    <property type="term" value="C:endoplasmic reticulum membrane"/>
    <property type="evidence" value="ECO:0007669"/>
    <property type="project" value="InterPro"/>
</dbReference>
<dbReference type="GO" id="GO:0061817">
    <property type="term" value="P:endoplasmic reticulum-plasma membrane tethering"/>
    <property type="evidence" value="ECO:0007669"/>
    <property type="project" value="TreeGrafter"/>
</dbReference>
<evidence type="ECO:0000256" key="1">
    <source>
        <dbReference type="ARBA" id="ARBA00004211"/>
    </source>
</evidence>
<evidence type="ECO:0000259" key="6">
    <source>
        <dbReference type="PROSITE" id="PS50202"/>
    </source>
</evidence>
<dbReference type="PANTHER" id="PTHR10809">
    <property type="entry name" value="VESICLE-ASSOCIATED MEMBRANE PROTEIN-ASSOCIATED PROTEIN"/>
    <property type="match status" value="1"/>
</dbReference>
<dbReference type="InterPro" id="IPR013783">
    <property type="entry name" value="Ig-like_fold"/>
</dbReference>
<reference evidence="8" key="1">
    <citation type="journal article" date="2013" name="Nature">
        <title>Draft genome of the wheat A-genome progenitor Triticum urartu.</title>
        <authorList>
            <person name="Ling H.Q."/>
            <person name="Zhao S."/>
            <person name="Liu D."/>
            <person name="Wang J."/>
            <person name="Sun H."/>
            <person name="Zhang C."/>
            <person name="Fan H."/>
            <person name="Li D."/>
            <person name="Dong L."/>
            <person name="Tao Y."/>
            <person name="Gao C."/>
            <person name="Wu H."/>
            <person name="Li Y."/>
            <person name="Cui Y."/>
            <person name="Guo X."/>
            <person name="Zheng S."/>
            <person name="Wang B."/>
            <person name="Yu K."/>
            <person name="Liang Q."/>
            <person name="Yang W."/>
            <person name="Lou X."/>
            <person name="Chen J."/>
            <person name="Feng M."/>
            <person name="Jian J."/>
            <person name="Zhang X."/>
            <person name="Luo G."/>
            <person name="Jiang Y."/>
            <person name="Liu J."/>
            <person name="Wang Z."/>
            <person name="Sha Y."/>
            <person name="Zhang B."/>
            <person name="Wu H."/>
            <person name="Tang D."/>
            <person name="Shen Q."/>
            <person name="Xue P."/>
            <person name="Zou S."/>
            <person name="Wang X."/>
            <person name="Liu X."/>
            <person name="Wang F."/>
            <person name="Yang Y."/>
            <person name="An X."/>
            <person name="Dong Z."/>
            <person name="Zhang K."/>
            <person name="Zhang X."/>
            <person name="Luo M.C."/>
            <person name="Dvorak J."/>
            <person name="Tong Y."/>
            <person name="Wang J."/>
            <person name="Yang H."/>
            <person name="Li Z."/>
            <person name="Wang D."/>
            <person name="Zhang A."/>
            <person name="Wang J."/>
        </authorList>
    </citation>
    <scope>NUCLEOTIDE SEQUENCE</scope>
    <source>
        <strain evidence="8">cv. G1812</strain>
    </source>
</reference>
<dbReference type="SUPFAM" id="SSF49354">
    <property type="entry name" value="PapD-like"/>
    <property type="match status" value="1"/>
</dbReference>
<dbReference type="Proteomes" id="UP000015106">
    <property type="component" value="Unassembled WGS sequence"/>
</dbReference>
<keyword evidence="4" id="KW-1133">Transmembrane helix</keyword>
<evidence type="ECO:0000313" key="8">
    <source>
        <dbReference type="Proteomes" id="UP000015106"/>
    </source>
</evidence>
<keyword evidence="3" id="KW-0812">Transmembrane</keyword>
<dbReference type="EnsemblPlants" id="TuG1812S0001228100.01.T01">
    <property type="protein sequence ID" value="TuG1812S0001228100.01.T01.s_cds36683"/>
    <property type="gene ID" value="TuG1812S0001228100.01"/>
</dbReference>
<evidence type="ECO:0000256" key="4">
    <source>
        <dbReference type="ARBA" id="ARBA00022989"/>
    </source>
</evidence>
<keyword evidence="8" id="KW-1185">Reference proteome</keyword>
<dbReference type="AlphaFoldDB" id="A0A8R7RBG7"/>
<dbReference type="Gramene" id="TuG1812S0001228100.01.T01">
    <property type="protein sequence ID" value="TuG1812S0001228100.01.T01.s_cds36683"/>
    <property type="gene ID" value="TuG1812S0001228100.01"/>
</dbReference>
<evidence type="ECO:0000256" key="3">
    <source>
        <dbReference type="ARBA" id="ARBA00022692"/>
    </source>
</evidence>
<dbReference type="GO" id="GO:0090158">
    <property type="term" value="P:endoplasmic reticulum membrane organization"/>
    <property type="evidence" value="ECO:0007669"/>
    <property type="project" value="TreeGrafter"/>
</dbReference>
<dbReference type="Gene3D" id="2.60.40.10">
    <property type="entry name" value="Immunoglobulins"/>
    <property type="match status" value="1"/>
</dbReference>
<accession>A0A8R7RBG7</accession>
<protein>
    <recommendedName>
        <fullName evidence="6">MSP domain-containing protein</fullName>
    </recommendedName>
</protein>
<comment type="similarity">
    <text evidence="2">Belongs to the VAMP-associated protein (VAP) (TC 9.B.17) family.</text>
</comment>